<feature type="domain" description="Peptidase metallopeptidase" evidence="2">
    <location>
        <begin position="42"/>
        <end position="185"/>
    </location>
</feature>
<dbReference type="GO" id="GO:0008237">
    <property type="term" value="F:metallopeptidase activity"/>
    <property type="evidence" value="ECO:0007669"/>
    <property type="project" value="UniProtKB-KW"/>
</dbReference>
<evidence type="ECO:0000313" key="4">
    <source>
        <dbReference type="Proteomes" id="UP000818323"/>
    </source>
</evidence>
<keyword evidence="3" id="KW-0378">Hydrolase</keyword>
<dbReference type="InterPro" id="IPR001506">
    <property type="entry name" value="Peptidase_M12A"/>
</dbReference>
<organism evidence="3 4">
    <name type="scientific">Microvirga arsenatis</name>
    <dbReference type="NCBI Taxonomy" id="2692265"/>
    <lineage>
        <taxon>Bacteria</taxon>
        <taxon>Pseudomonadati</taxon>
        <taxon>Pseudomonadota</taxon>
        <taxon>Alphaproteobacteria</taxon>
        <taxon>Hyphomicrobiales</taxon>
        <taxon>Methylobacteriaceae</taxon>
        <taxon>Microvirga</taxon>
    </lineage>
</organism>
<feature type="signal peptide" evidence="1">
    <location>
        <begin position="1"/>
        <end position="23"/>
    </location>
</feature>
<dbReference type="Pfam" id="PF01400">
    <property type="entry name" value="Astacin"/>
    <property type="match status" value="1"/>
</dbReference>
<keyword evidence="3" id="KW-0482">Metalloprotease</keyword>
<dbReference type="EMBL" id="JAAAXJ010000003">
    <property type="protein sequence ID" value="NBJ24165.1"/>
    <property type="molecule type" value="Genomic_DNA"/>
</dbReference>
<dbReference type="InterPro" id="IPR006026">
    <property type="entry name" value="Peptidase_Metallo"/>
</dbReference>
<proteinExistence type="predicted"/>
<dbReference type="InterPro" id="IPR024079">
    <property type="entry name" value="MetalloPept_cat_dom_sf"/>
</dbReference>
<protein>
    <submittedName>
        <fullName evidence="3">Matrixin family metalloprotease</fullName>
    </submittedName>
</protein>
<gene>
    <name evidence="3" type="ORF">GR303_07315</name>
</gene>
<evidence type="ECO:0000259" key="2">
    <source>
        <dbReference type="SMART" id="SM00235"/>
    </source>
</evidence>
<name>A0ABW9YVK1_9HYPH</name>
<evidence type="ECO:0000313" key="3">
    <source>
        <dbReference type="EMBL" id="NBJ24165.1"/>
    </source>
</evidence>
<reference evidence="3 4" key="1">
    <citation type="submission" date="2020-01" db="EMBL/GenBank/DDBJ databases">
        <title>Microvirga sp. nov., an arsenate reduction bacterium isolated from Tibet hotspring sediments.</title>
        <authorList>
            <person name="Yuan C.-G."/>
        </authorList>
    </citation>
    <scope>NUCLEOTIDE SEQUENCE [LARGE SCALE GENOMIC DNA]</scope>
    <source>
        <strain evidence="3 4">SYSU G3D203</strain>
    </source>
</reference>
<sequence>MLLRAAMFAIGIGAMLAAAPVQAQGTRPAGVSDEQLFGTVLRASKWETLPIPVCWENPSAADAHYRSITRSAVEETWERYSAVRFTGWGRCSDNAPGIHIRIADEGPHVKALGRYLDQRPQGMVLNFTFREWSPGCQQTRDFCVYAVAAHEFGHALGFAHEQNRDDAPKECRAENAQGTKGDYNVTKYDPVSIMNYCNPEWNSDGKLSALDIEAVQKFYGK</sequence>
<comment type="caution">
    <text evidence="3">The sequence shown here is derived from an EMBL/GenBank/DDBJ whole genome shotgun (WGS) entry which is preliminary data.</text>
</comment>
<dbReference type="Proteomes" id="UP000818323">
    <property type="component" value="Unassembled WGS sequence"/>
</dbReference>
<keyword evidence="4" id="KW-1185">Reference proteome</keyword>
<evidence type="ECO:0000256" key="1">
    <source>
        <dbReference type="SAM" id="SignalP"/>
    </source>
</evidence>
<keyword evidence="1" id="KW-0732">Signal</keyword>
<dbReference type="PRINTS" id="PR00480">
    <property type="entry name" value="ASTACIN"/>
</dbReference>
<accession>A0ABW9YVK1</accession>
<dbReference type="Gene3D" id="3.40.390.10">
    <property type="entry name" value="Collagenase (Catalytic Domain)"/>
    <property type="match status" value="1"/>
</dbReference>
<dbReference type="SUPFAM" id="SSF55486">
    <property type="entry name" value="Metalloproteases ('zincins'), catalytic domain"/>
    <property type="match status" value="1"/>
</dbReference>
<feature type="chain" id="PRO_5047385973" evidence="1">
    <location>
        <begin position="24"/>
        <end position="221"/>
    </location>
</feature>
<keyword evidence="3" id="KW-0645">Protease</keyword>
<dbReference type="SMART" id="SM00235">
    <property type="entry name" value="ZnMc"/>
    <property type="match status" value="1"/>
</dbReference>